<keyword evidence="2" id="KW-0472">Membrane</keyword>
<accession>A0A0R3TC57</accession>
<feature type="compositionally biased region" description="Polar residues" evidence="1">
    <location>
        <begin position="215"/>
        <end position="225"/>
    </location>
</feature>
<reference evidence="3 4" key="2">
    <citation type="submission" date="2018-11" db="EMBL/GenBank/DDBJ databases">
        <authorList>
            <consortium name="Pathogen Informatics"/>
        </authorList>
    </citation>
    <scope>NUCLEOTIDE SEQUENCE [LARGE SCALE GENOMIC DNA]</scope>
</reference>
<evidence type="ECO:0000313" key="5">
    <source>
        <dbReference type="WBParaSite" id="HNAJ_0000464601-mRNA-1"/>
    </source>
</evidence>
<feature type="transmembrane region" description="Helical" evidence="2">
    <location>
        <begin position="128"/>
        <end position="148"/>
    </location>
</feature>
<keyword evidence="4" id="KW-1185">Reference proteome</keyword>
<feature type="transmembrane region" description="Helical" evidence="2">
    <location>
        <begin position="39"/>
        <end position="60"/>
    </location>
</feature>
<dbReference type="OrthoDB" id="6244697at2759"/>
<organism evidence="5">
    <name type="scientific">Rodentolepis nana</name>
    <name type="common">Dwarf tapeworm</name>
    <name type="synonym">Hymenolepis nana</name>
    <dbReference type="NCBI Taxonomy" id="102285"/>
    <lineage>
        <taxon>Eukaryota</taxon>
        <taxon>Metazoa</taxon>
        <taxon>Spiralia</taxon>
        <taxon>Lophotrochozoa</taxon>
        <taxon>Platyhelminthes</taxon>
        <taxon>Cestoda</taxon>
        <taxon>Eucestoda</taxon>
        <taxon>Cyclophyllidea</taxon>
        <taxon>Hymenolepididae</taxon>
        <taxon>Rodentolepis</taxon>
    </lineage>
</organism>
<evidence type="ECO:0000313" key="3">
    <source>
        <dbReference type="EMBL" id="VDO00505.1"/>
    </source>
</evidence>
<feature type="region of interest" description="Disordered" evidence="1">
    <location>
        <begin position="193"/>
        <end position="225"/>
    </location>
</feature>
<feature type="transmembrane region" description="Helical" evidence="2">
    <location>
        <begin position="98"/>
        <end position="116"/>
    </location>
</feature>
<name>A0A0R3TC57_RODNA</name>
<dbReference type="AlphaFoldDB" id="A0A0R3TC57"/>
<reference evidence="5" key="1">
    <citation type="submission" date="2017-02" db="UniProtKB">
        <authorList>
            <consortium name="WormBaseParasite"/>
        </authorList>
    </citation>
    <scope>IDENTIFICATION</scope>
</reference>
<proteinExistence type="predicted"/>
<evidence type="ECO:0000256" key="1">
    <source>
        <dbReference type="SAM" id="MobiDB-lite"/>
    </source>
</evidence>
<protein>
    <submittedName>
        <fullName evidence="3 5">Uncharacterized protein</fullName>
    </submittedName>
</protein>
<evidence type="ECO:0000256" key="2">
    <source>
        <dbReference type="SAM" id="Phobius"/>
    </source>
</evidence>
<gene>
    <name evidence="3" type="ORF">HNAJ_LOCUS4645</name>
</gene>
<dbReference type="WBParaSite" id="HNAJ_0000464601-mRNA-1">
    <property type="protein sequence ID" value="HNAJ_0000464601-mRNA-1"/>
    <property type="gene ID" value="HNAJ_0000464601"/>
</dbReference>
<sequence>MRTPVCCLVCDDFLAIRCRRVPTPTADDRTPRCRHCLGLVINYFILGLVFLILTAILLAFELASGTPLRIGYWNGALAAISALAMFCVAAYPTHWTLVFLLISNAFTILACAIVALTTVHDENRQIPSYWICLTILALSVYSAIFVLAKRGLPWSNIREVESDFILPSLEQSGMQELQPPEGFVLPGEHLLPDYDSLRHPPTYGEAMGEGHSEDQTNTAKSKNKR</sequence>
<evidence type="ECO:0000313" key="4">
    <source>
        <dbReference type="Proteomes" id="UP000278807"/>
    </source>
</evidence>
<feature type="transmembrane region" description="Helical" evidence="2">
    <location>
        <begin position="72"/>
        <end position="91"/>
    </location>
</feature>
<dbReference type="EMBL" id="UZAE01003420">
    <property type="protein sequence ID" value="VDO00505.1"/>
    <property type="molecule type" value="Genomic_DNA"/>
</dbReference>
<dbReference type="Proteomes" id="UP000278807">
    <property type="component" value="Unassembled WGS sequence"/>
</dbReference>
<keyword evidence="2" id="KW-1133">Transmembrane helix</keyword>
<keyword evidence="2" id="KW-0812">Transmembrane</keyword>